<organism evidence="1 2">
    <name type="scientific">Flavobacterium cerinum</name>
    <dbReference type="NCBI Taxonomy" id="2502784"/>
    <lineage>
        <taxon>Bacteria</taxon>
        <taxon>Pseudomonadati</taxon>
        <taxon>Bacteroidota</taxon>
        <taxon>Flavobacteriia</taxon>
        <taxon>Flavobacteriales</taxon>
        <taxon>Flavobacteriaceae</taxon>
        <taxon>Flavobacterium</taxon>
    </lineage>
</organism>
<dbReference type="EMBL" id="CP101751">
    <property type="protein sequence ID" value="UUC46566.1"/>
    <property type="molecule type" value="Genomic_DNA"/>
</dbReference>
<evidence type="ECO:0008006" key="3">
    <source>
        <dbReference type="Google" id="ProtNLM"/>
    </source>
</evidence>
<dbReference type="RefSeq" id="WP_256552231.1">
    <property type="nucleotide sequence ID" value="NZ_CP101751.1"/>
</dbReference>
<keyword evidence="2" id="KW-1185">Reference proteome</keyword>
<name>A0ABY5IYK4_9FLAO</name>
<proteinExistence type="predicted"/>
<reference evidence="1" key="1">
    <citation type="submission" date="2022-07" db="EMBL/GenBank/DDBJ databases">
        <title>Isolation, identification, and degradation of a PFOSA degrading strain from sewage treatment plant.</title>
        <authorList>
            <person name="Zhang L."/>
            <person name="Huo Y."/>
        </authorList>
    </citation>
    <scope>NUCLEOTIDE SEQUENCE</scope>
    <source>
        <strain evidence="1">C1</strain>
    </source>
</reference>
<protein>
    <recommendedName>
        <fullName evidence="3">Organic solvent tolerance-like N-terminal domain-containing protein</fullName>
    </recommendedName>
</protein>
<gene>
    <name evidence="1" type="ORF">NOX80_05035</name>
</gene>
<accession>A0ABY5IYK4</accession>
<sequence length="183" mass="21863">MKWVVNRICFLVATVFFFFFFLFFCGGKCQVLNDEKGKEYELKNGYSVINRGENIKYDVEGEEFEVKCYFFNNEDFNLKFAQNSINKGRIVYNNEVELTVNNRINKIFNNDVFENVIIDYRNSVFYINEKLPKKLFIVSGPQNFTGKISNFYFYQIIDFNKNIVDECFLEEESPNEDMIKYSF</sequence>
<dbReference type="Proteomes" id="UP001059844">
    <property type="component" value="Chromosome"/>
</dbReference>
<evidence type="ECO:0000313" key="2">
    <source>
        <dbReference type="Proteomes" id="UP001059844"/>
    </source>
</evidence>
<evidence type="ECO:0000313" key="1">
    <source>
        <dbReference type="EMBL" id="UUC46566.1"/>
    </source>
</evidence>